<dbReference type="InterPro" id="IPR055261">
    <property type="entry name" value="PI_transfer_N"/>
</dbReference>
<evidence type="ECO:0000313" key="4">
    <source>
        <dbReference type="WBParaSite" id="SBAD_0001110601-mRNA-1"/>
    </source>
</evidence>
<dbReference type="Gene3D" id="3.30.530.20">
    <property type="match status" value="1"/>
</dbReference>
<dbReference type="Proteomes" id="UP000270296">
    <property type="component" value="Unassembled WGS sequence"/>
</dbReference>
<keyword evidence="3" id="KW-1185">Reference proteome</keyword>
<dbReference type="InterPro" id="IPR001666">
    <property type="entry name" value="PI_transfer"/>
</dbReference>
<reference evidence="4" key="1">
    <citation type="submission" date="2016-06" db="UniProtKB">
        <authorList>
            <consortium name="WormBaseParasite"/>
        </authorList>
    </citation>
    <scope>IDENTIFICATION</scope>
</reference>
<feature type="domain" description="Phosphatidylinositol transfer protein N-terminal" evidence="1">
    <location>
        <begin position="1"/>
        <end position="102"/>
    </location>
</feature>
<organism evidence="4">
    <name type="scientific">Soboliphyme baturini</name>
    <dbReference type="NCBI Taxonomy" id="241478"/>
    <lineage>
        <taxon>Eukaryota</taxon>
        <taxon>Metazoa</taxon>
        <taxon>Ecdysozoa</taxon>
        <taxon>Nematoda</taxon>
        <taxon>Enoplea</taxon>
        <taxon>Dorylaimia</taxon>
        <taxon>Dioctophymatida</taxon>
        <taxon>Dioctophymatoidea</taxon>
        <taxon>Soboliphymatidae</taxon>
        <taxon>Soboliphyme</taxon>
    </lineage>
</organism>
<dbReference type="GO" id="GO:0035091">
    <property type="term" value="F:phosphatidylinositol binding"/>
    <property type="evidence" value="ECO:0007669"/>
    <property type="project" value="TreeGrafter"/>
</dbReference>
<dbReference type="GO" id="GO:0031210">
    <property type="term" value="F:phosphatidylcholine binding"/>
    <property type="evidence" value="ECO:0007669"/>
    <property type="project" value="TreeGrafter"/>
</dbReference>
<dbReference type="WBParaSite" id="SBAD_0001110601-mRNA-1">
    <property type="protein sequence ID" value="SBAD_0001110601-mRNA-1"/>
    <property type="gene ID" value="SBAD_0001110601"/>
</dbReference>
<dbReference type="AlphaFoldDB" id="A0A183J4D3"/>
<evidence type="ECO:0000313" key="3">
    <source>
        <dbReference type="Proteomes" id="UP000270296"/>
    </source>
</evidence>
<dbReference type="Pfam" id="PF02121">
    <property type="entry name" value="IP_trans"/>
    <property type="match status" value="1"/>
</dbReference>
<dbReference type="EMBL" id="UZAM01014481">
    <property type="protein sequence ID" value="VDP34212.1"/>
    <property type="molecule type" value="Genomic_DNA"/>
</dbReference>
<proteinExistence type="predicted"/>
<dbReference type="GO" id="GO:0008526">
    <property type="term" value="F:phosphatidylinositol transfer activity"/>
    <property type="evidence" value="ECO:0007669"/>
    <property type="project" value="TreeGrafter"/>
</dbReference>
<dbReference type="GO" id="GO:0008525">
    <property type="term" value="F:phosphatidylcholine transporter activity"/>
    <property type="evidence" value="ECO:0007669"/>
    <property type="project" value="TreeGrafter"/>
</dbReference>
<sequence length="127" mass="14032">MLIKEYRVVLPLTVAEYQVAQLFAVAEASKNETGGGEGVQVLKNEPYTGHPLIGDRFPDGQFTHKIYHLQTQKSAVVDPETGPSRLFGVARESLECVPVLQNHSYRKSLLLASAFPSTTDKMRCLTV</sequence>
<dbReference type="PANTHER" id="PTHR10658:SF11">
    <property type="entry name" value="VIBRATOR, ISOFORM B"/>
    <property type="match status" value="1"/>
</dbReference>
<dbReference type="GO" id="GO:0005737">
    <property type="term" value="C:cytoplasm"/>
    <property type="evidence" value="ECO:0007669"/>
    <property type="project" value="TreeGrafter"/>
</dbReference>
<protein>
    <submittedName>
        <fullName evidence="4">CN hydrolase domain-containing protein</fullName>
    </submittedName>
</protein>
<evidence type="ECO:0000313" key="2">
    <source>
        <dbReference type="EMBL" id="VDP34212.1"/>
    </source>
</evidence>
<evidence type="ECO:0000259" key="1">
    <source>
        <dbReference type="Pfam" id="PF02121"/>
    </source>
</evidence>
<name>A0A183J4D3_9BILA</name>
<reference evidence="2 3" key="2">
    <citation type="submission" date="2018-11" db="EMBL/GenBank/DDBJ databases">
        <authorList>
            <consortium name="Pathogen Informatics"/>
        </authorList>
    </citation>
    <scope>NUCLEOTIDE SEQUENCE [LARGE SCALE GENOMIC DNA]</scope>
</reference>
<dbReference type="SUPFAM" id="SSF55961">
    <property type="entry name" value="Bet v1-like"/>
    <property type="match status" value="1"/>
</dbReference>
<dbReference type="InterPro" id="IPR023393">
    <property type="entry name" value="START-like_dom_sf"/>
</dbReference>
<accession>A0A183J4D3</accession>
<gene>
    <name evidence="2" type="ORF">SBAD_LOCUS10731</name>
</gene>
<dbReference type="PANTHER" id="PTHR10658">
    <property type="entry name" value="PHOSPHATIDYLINOSITOL TRANSFER PROTEIN"/>
    <property type="match status" value="1"/>
</dbReference>
<dbReference type="OrthoDB" id="18453at2759"/>